<dbReference type="STRING" id="1661398.A0A482VHP7"/>
<sequence>LCSTDAGDFGDNKLVTNCVGNNGANYKCTVGDLLNQWTQKFEENSISEPKESVEHILAHCLGTRRLSVRLPVQYIIGEWSFRSLNLKMSPPVFIPRPETEELVDIVSAEIARDNVAHVLDLCCGSGAISLSLLQERPIVKVTAVDQSKEACGLTKENAQKNDVNSRIRIIQSELGNLEFHEKFDLIVSNPPYDLRALNGGKDGLDVIKIILKLSSEYLNENGKLFLEVEPRHPKLLRNYLLANSALRLAYAETYKDFSV</sequence>
<accession>A0A482VHP7</accession>
<dbReference type="PROSITE" id="PS00092">
    <property type="entry name" value="N6_MTASE"/>
    <property type="match status" value="1"/>
</dbReference>
<evidence type="ECO:0000256" key="4">
    <source>
        <dbReference type="ARBA" id="ARBA00022691"/>
    </source>
</evidence>
<proteinExistence type="predicted"/>
<dbReference type="SUPFAM" id="SSF53335">
    <property type="entry name" value="S-adenosyl-L-methionine-dependent methyltransferases"/>
    <property type="match status" value="1"/>
</dbReference>
<dbReference type="InterPro" id="IPR050320">
    <property type="entry name" value="N5-glutamine_MTase"/>
</dbReference>
<evidence type="ECO:0000313" key="8">
    <source>
        <dbReference type="Proteomes" id="UP000292052"/>
    </source>
</evidence>
<dbReference type="InterPro" id="IPR002052">
    <property type="entry name" value="DNA_methylase_N6_adenine_CS"/>
</dbReference>
<organism evidence="7 8">
    <name type="scientific">Asbolus verrucosus</name>
    <name type="common">Desert ironclad beetle</name>
    <dbReference type="NCBI Taxonomy" id="1661398"/>
    <lineage>
        <taxon>Eukaryota</taxon>
        <taxon>Metazoa</taxon>
        <taxon>Ecdysozoa</taxon>
        <taxon>Arthropoda</taxon>
        <taxon>Hexapoda</taxon>
        <taxon>Insecta</taxon>
        <taxon>Pterygota</taxon>
        <taxon>Neoptera</taxon>
        <taxon>Endopterygota</taxon>
        <taxon>Coleoptera</taxon>
        <taxon>Polyphaga</taxon>
        <taxon>Cucujiformia</taxon>
        <taxon>Tenebrionidae</taxon>
        <taxon>Pimeliinae</taxon>
        <taxon>Asbolus</taxon>
    </lineage>
</organism>
<dbReference type="EMBL" id="QDEB01098129">
    <property type="protein sequence ID" value="RZC32315.1"/>
    <property type="molecule type" value="Genomic_DNA"/>
</dbReference>
<protein>
    <recommendedName>
        <fullName evidence="1">peptide chain release factor N(5)-glutamine methyltransferase</fullName>
        <ecNumber evidence="1">2.1.1.297</ecNumber>
    </recommendedName>
</protein>
<dbReference type="PANTHER" id="PTHR18895:SF74">
    <property type="entry name" value="MTRF1L RELEASE FACTOR GLUTAMINE METHYLTRANSFERASE"/>
    <property type="match status" value="1"/>
</dbReference>
<keyword evidence="3 7" id="KW-0808">Transferase</keyword>
<dbReference type="AlphaFoldDB" id="A0A482VHP7"/>
<dbReference type="Pfam" id="PF05175">
    <property type="entry name" value="MTS"/>
    <property type="match status" value="1"/>
</dbReference>
<dbReference type="GO" id="GO:0005739">
    <property type="term" value="C:mitochondrion"/>
    <property type="evidence" value="ECO:0007669"/>
    <property type="project" value="TreeGrafter"/>
</dbReference>
<feature type="non-terminal residue" evidence="7">
    <location>
        <position position="1"/>
    </location>
</feature>
<dbReference type="InterPro" id="IPR007848">
    <property type="entry name" value="Small_mtfrase_dom"/>
</dbReference>
<dbReference type="PANTHER" id="PTHR18895">
    <property type="entry name" value="HEMK METHYLTRANSFERASE"/>
    <property type="match status" value="1"/>
</dbReference>
<dbReference type="EC" id="2.1.1.297" evidence="1"/>
<evidence type="ECO:0000256" key="1">
    <source>
        <dbReference type="ARBA" id="ARBA00012771"/>
    </source>
</evidence>
<dbReference type="NCBIfam" id="TIGR00536">
    <property type="entry name" value="hemK_fam"/>
    <property type="match status" value="1"/>
</dbReference>
<keyword evidence="8" id="KW-1185">Reference proteome</keyword>
<dbReference type="GO" id="GO:0032259">
    <property type="term" value="P:methylation"/>
    <property type="evidence" value="ECO:0007669"/>
    <property type="project" value="UniProtKB-KW"/>
</dbReference>
<dbReference type="GO" id="GO:0102559">
    <property type="term" value="F:peptide chain release factor N(5)-glutamine methyltransferase activity"/>
    <property type="evidence" value="ECO:0007669"/>
    <property type="project" value="UniProtKB-EC"/>
</dbReference>
<feature type="domain" description="Methyltransferase small" evidence="6">
    <location>
        <begin position="114"/>
        <end position="226"/>
    </location>
</feature>
<comment type="catalytic activity">
    <reaction evidence="5">
        <text>L-glutaminyl-[peptide chain release factor] + S-adenosyl-L-methionine = N(5)-methyl-L-glutaminyl-[peptide chain release factor] + S-adenosyl-L-homocysteine + H(+)</text>
        <dbReference type="Rhea" id="RHEA:42896"/>
        <dbReference type="Rhea" id="RHEA-COMP:10271"/>
        <dbReference type="Rhea" id="RHEA-COMP:10272"/>
        <dbReference type="ChEBI" id="CHEBI:15378"/>
        <dbReference type="ChEBI" id="CHEBI:30011"/>
        <dbReference type="ChEBI" id="CHEBI:57856"/>
        <dbReference type="ChEBI" id="CHEBI:59789"/>
        <dbReference type="ChEBI" id="CHEBI:61891"/>
        <dbReference type="EC" id="2.1.1.297"/>
    </reaction>
</comment>
<evidence type="ECO:0000256" key="3">
    <source>
        <dbReference type="ARBA" id="ARBA00022679"/>
    </source>
</evidence>
<dbReference type="InterPro" id="IPR029063">
    <property type="entry name" value="SAM-dependent_MTases_sf"/>
</dbReference>
<dbReference type="PRINTS" id="PR00507">
    <property type="entry name" value="N12N6MTFRASE"/>
</dbReference>
<gene>
    <name evidence="7" type="ORF">BDFB_002006</name>
</gene>
<dbReference type="GO" id="GO:0003676">
    <property type="term" value="F:nucleic acid binding"/>
    <property type="evidence" value="ECO:0007669"/>
    <property type="project" value="InterPro"/>
</dbReference>
<evidence type="ECO:0000256" key="2">
    <source>
        <dbReference type="ARBA" id="ARBA00022603"/>
    </source>
</evidence>
<name>A0A482VHP7_ASBVE</name>
<dbReference type="Proteomes" id="UP000292052">
    <property type="component" value="Unassembled WGS sequence"/>
</dbReference>
<dbReference type="CDD" id="cd02440">
    <property type="entry name" value="AdoMet_MTases"/>
    <property type="match status" value="1"/>
</dbReference>
<dbReference type="Gene3D" id="3.40.50.150">
    <property type="entry name" value="Vaccinia Virus protein VP39"/>
    <property type="match status" value="1"/>
</dbReference>
<keyword evidence="2 7" id="KW-0489">Methyltransferase</keyword>
<dbReference type="InterPro" id="IPR004556">
    <property type="entry name" value="HemK-like"/>
</dbReference>
<keyword evidence="4" id="KW-0949">S-adenosyl-L-methionine</keyword>
<reference evidence="7 8" key="1">
    <citation type="submission" date="2017-03" db="EMBL/GenBank/DDBJ databases">
        <title>Genome of the blue death feigning beetle - Asbolus verrucosus.</title>
        <authorList>
            <person name="Rider S.D."/>
        </authorList>
    </citation>
    <scope>NUCLEOTIDE SEQUENCE [LARGE SCALE GENOMIC DNA]</scope>
    <source>
        <strain evidence="7">Butters</strain>
        <tissue evidence="7">Head and leg muscle</tissue>
    </source>
</reference>
<evidence type="ECO:0000313" key="7">
    <source>
        <dbReference type="EMBL" id="RZC32315.1"/>
    </source>
</evidence>
<evidence type="ECO:0000259" key="6">
    <source>
        <dbReference type="Pfam" id="PF05175"/>
    </source>
</evidence>
<comment type="caution">
    <text evidence="7">The sequence shown here is derived from an EMBL/GenBank/DDBJ whole genome shotgun (WGS) entry which is preliminary data.</text>
</comment>
<dbReference type="OrthoDB" id="269872at2759"/>
<evidence type="ECO:0000256" key="5">
    <source>
        <dbReference type="ARBA" id="ARBA00048391"/>
    </source>
</evidence>
<feature type="non-terminal residue" evidence="7">
    <location>
        <position position="259"/>
    </location>
</feature>